<dbReference type="Proteomes" id="UP000002931">
    <property type="component" value="Unassembled WGS sequence"/>
</dbReference>
<dbReference type="AlphaFoldDB" id="A3VH21"/>
<organism evidence="1 2">
    <name type="scientific">Maritimibacter alkaliphilus HTCC2654</name>
    <dbReference type="NCBI Taxonomy" id="314271"/>
    <lineage>
        <taxon>Bacteria</taxon>
        <taxon>Pseudomonadati</taxon>
        <taxon>Pseudomonadota</taxon>
        <taxon>Alphaproteobacteria</taxon>
        <taxon>Rhodobacterales</taxon>
        <taxon>Roseobacteraceae</taxon>
        <taxon>Maritimibacter</taxon>
    </lineage>
</organism>
<protein>
    <submittedName>
        <fullName evidence="1">Uncharacterized protein</fullName>
    </submittedName>
</protein>
<name>A3VH21_9RHOB</name>
<proteinExistence type="predicted"/>
<sequence length="140" mass="15329">MQATGSRLGRLVISRAAAPQALEDRTIRPIIPMTGVNQMRERVAHRRQVGDLAFDLVQMTLGQLLDLGRGARLVLIQGQKCPAIFDGEAQRAGTRQEGQVVNVHVRERAVSIGIAVGRHEPDILVIPDRLRRQARTGSGV</sequence>
<evidence type="ECO:0000313" key="1">
    <source>
        <dbReference type="EMBL" id="EAQ12576.1"/>
    </source>
</evidence>
<gene>
    <name evidence="1" type="ORF">RB2654_14860</name>
</gene>
<comment type="caution">
    <text evidence="1">The sequence shown here is derived from an EMBL/GenBank/DDBJ whole genome shotgun (WGS) entry which is preliminary data.</text>
</comment>
<evidence type="ECO:0000313" key="2">
    <source>
        <dbReference type="Proteomes" id="UP000002931"/>
    </source>
</evidence>
<reference evidence="1 2" key="1">
    <citation type="journal article" date="2010" name="J. Bacteriol.">
        <title>Genome sequences of Pelagibaca bermudensis HTCC2601T and Maritimibacter alkaliphilus HTCC2654T, the type strains of two marine Roseobacter genera.</title>
        <authorList>
            <person name="Thrash J.C."/>
            <person name="Cho J.C."/>
            <person name="Ferriera S."/>
            <person name="Johnson J."/>
            <person name="Vergin K.L."/>
            <person name="Giovannoni S.J."/>
        </authorList>
    </citation>
    <scope>NUCLEOTIDE SEQUENCE [LARGE SCALE GENOMIC DNA]</scope>
    <source>
        <strain evidence="1 2">HTCC2654</strain>
    </source>
</reference>
<accession>A3VH21</accession>
<dbReference type="AntiFam" id="ANF00227">
    <property type="entry name" value="Shadow ORF (opposite hmrR)"/>
</dbReference>
<keyword evidence="2" id="KW-1185">Reference proteome</keyword>
<dbReference type="EMBL" id="AAMT01000008">
    <property type="protein sequence ID" value="EAQ12576.1"/>
    <property type="molecule type" value="Genomic_DNA"/>
</dbReference>
<dbReference type="HOGENOM" id="CLU_1832744_0_0_5"/>